<evidence type="ECO:0000256" key="1">
    <source>
        <dbReference type="SAM" id="Phobius"/>
    </source>
</evidence>
<dbReference type="InterPro" id="IPR018919">
    <property type="entry name" value="DUF2484"/>
</dbReference>
<comment type="caution">
    <text evidence="2">The sequence shown here is derived from an EMBL/GenBank/DDBJ whole genome shotgun (WGS) entry which is preliminary data.</text>
</comment>
<dbReference type="AlphaFoldDB" id="A0A0P7KJ06"/>
<dbReference type="GO" id="GO:0016874">
    <property type="term" value="F:ligase activity"/>
    <property type="evidence" value="ECO:0007669"/>
    <property type="project" value="UniProtKB-KW"/>
</dbReference>
<keyword evidence="1" id="KW-0472">Membrane</keyword>
<protein>
    <submittedName>
        <fullName evidence="2">UDP-N-acetylmuramate--alanine ligase</fullName>
    </submittedName>
</protein>
<accession>A0A0P7KJ06</accession>
<gene>
    <name evidence="2" type="ORF">AKJ29_04745</name>
</gene>
<feature type="transmembrane region" description="Helical" evidence="1">
    <location>
        <begin position="40"/>
        <end position="64"/>
    </location>
</feature>
<keyword evidence="2" id="KW-0436">Ligase</keyword>
<dbReference type="RefSeq" id="WP_055192574.1">
    <property type="nucleotide sequence ID" value="NZ_FPBS01000011.1"/>
</dbReference>
<sequence>MSLPLILACLWVVIATLVAFLPMRAQFAPGAALLLAGPALIVWIGATHGWLWTVPATFAIVSLFRRPLSYLLGKVVTKS</sequence>
<evidence type="ECO:0000313" key="3">
    <source>
        <dbReference type="Proteomes" id="UP000050471"/>
    </source>
</evidence>
<dbReference type="Pfam" id="PF10658">
    <property type="entry name" value="DUF2484"/>
    <property type="match status" value="1"/>
</dbReference>
<organism evidence="2 3">
    <name type="scientific">Aliiroseovarius crassostreae</name>
    <dbReference type="NCBI Taxonomy" id="154981"/>
    <lineage>
        <taxon>Bacteria</taxon>
        <taxon>Pseudomonadati</taxon>
        <taxon>Pseudomonadota</taxon>
        <taxon>Alphaproteobacteria</taxon>
        <taxon>Rhodobacterales</taxon>
        <taxon>Paracoccaceae</taxon>
        <taxon>Aliiroseovarius</taxon>
    </lineage>
</organism>
<dbReference type="STRING" id="154981.AKJ29_04745"/>
<keyword evidence="1" id="KW-1133">Transmembrane helix</keyword>
<reference evidence="2 3" key="1">
    <citation type="submission" date="2015-09" db="EMBL/GenBank/DDBJ databases">
        <title>Draft genome sequence of Aliiroseovarius crassostreae CV919-312TSm, the causative agent of Roseovarius Oyster Disease (formerly Juvenile Oyster Disease).</title>
        <authorList>
            <person name="Kessner L."/>
            <person name="Spinard E."/>
            <person name="Nelson D."/>
        </authorList>
    </citation>
    <scope>NUCLEOTIDE SEQUENCE [LARGE SCALE GENOMIC DNA]</scope>
    <source>
        <strain evidence="2 3">CV919-312</strain>
    </source>
</reference>
<keyword evidence="1" id="KW-0812">Transmembrane</keyword>
<keyword evidence="3" id="KW-1185">Reference proteome</keyword>
<evidence type="ECO:0000313" key="2">
    <source>
        <dbReference type="EMBL" id="KPN61924.1"/>
    </source>
</evidence>
<proteinExistence type="predicted"/>
<dbReference type="EMBL" id="LKBA01000023">
    <property type="protein sequence ID" value="KPN61924.1"/>
    <property type="molecule type" value="Genomic_DNA"/>
</dbReference>
<dbReference type="Proteomes" id="UP000050471">
    <property type="component" value="Unassembled WGS sequence"/>
</dbReference>
<name>A0A0P7KJ06_9RHOB</name>